<keyword evidence="1" id="KW-0175">Coiled coil</keyword>
<sequence>MEKRNRDCTCTWTTQGREWCHAHALTTEFVSCTPRKPQLLHAVQVTEDNADTLAELLHQGRVERLDDGTTAVAWVSGGVQIAPIGDYIVRFGALQYLAYPAEKYRGLLRDYPTHTSRDWEDPMTGPEHYRKAEQLLAEVERLTHERDLAIAHDRQPYPTAHAYQAVCDALEKHRARADAAEAEVERLRGIRASLPLEMANSFEHGAMEMRERAARVALDQGDRDTAARIHSLWLHAADQPAEHTQ</sequence>
<dbReference type="AlphaFoldDB" id="A0A223S608"/>
<reference evidence="2 3" key="1">
    <citation type="submission" date="2017-08" db="EMBL/GenBank/DDBJ databases">
        <title>The complete genome sequence of Nocardiopsis gilva YIM 90087.</title>
        <authorList>
            <person name="Yin M."/>
            <person name="Tang S."/>
        </authorList>
    </citation>
    <scope>NUCLEOTIDE SEQUENCE [LARGE SCALE GENOMIC DNA]</scope>
    <source>
        <strain evidence="2 3">YIM 90087</strain>
    </source>
</reference>
<gene>
    <name evidence="2" type="ORF">CDO52_12810</name>
</gene>
<evidence type="ECO:0000313" key="2">
    <source>
        <dbReference type="EMBL" id="ASU83550.1"/>
    </source>
</evidence>
<accession>A0A223S608</accession>
<feature type="coiled-coil region" evidence="1">
    <location>
        <begin position="163"/>
        <end position="190"/>
    </location>
</feature>
<dbReference type="Proteomes" id="UP000215005">
    <property type="component" value="Chromosome"/>
</dbReference>
<organism evidence="2 3">
    <name type="scientific">Nocardiopsis gilva YIM 90087</name>
    <dbReference type="NCBI Taxonomy" id="1235441"/>
    <lineage>
        <taxon>Bacteria</taxon>
        <taxon>Bacillati</taxon>
        <taxon>Actinomycetota</taxon>
        <taxon>Actinomycetes</taxon>
        <taxon>Streptosporangiales</taxon>
        <taxon>Nocardiopsidaceae</taxon>
        <taxon>Nocardiopsis</taxon>
    </lineage>
</organism>
<dbReference type="RefSeq" id="WP_017616845.1">
    <property type="nucleotide sequence ID" value="NZ_ANBG01000025.1"/>
</dbReference>
<dbReference type="KEGG" id="ngv:CDO52_12810"/>
<evidence type="ECO:0000256" key="1">
    <source>
        <dbReference type="SAM" id="Coils"/>
    </source>
</evidence>
<protein>
    <submittedName>
        <fullName evidence="2">Uncharacterized protein</fullName>
    </submittedName>
</protein>
<evidence type="ECO:0000313" key="3">
    <source>
        <dbReference type="Proteomes" id="UP000215005"/>
    </source>
</evidence>
<proteinExistence type="predicted"/>
<name>A0A223S608_9ACTN</name>
<dbReference type="EMBL" id="CP022753">
    <property type="protein sequence ID" value="ASU83550.1"/>
    <property type="molecule type" value="Genomic_DNA"/>
</dbReference>
<keyword evidence="3" id="KW-1185">Reference proteome</keyword>